<dbReference type="SUPFAM" id="SSF103054">
    <property type="entry name" value="General secretion pathway protein M, EpsM"/>
    <property type="match status" value="1"/>
</dbReference>
<comment type="similarity">
    <text evidence="2 10">Belongs to the GSP M family.</text>
</comment>
<gene>
    <name evidence="12" type="ORF">HGP28_16525</name>
</gene>
<evidence type="ECO:0000256" key="9">
    <source>
        <dbReference type="ARBA" id="ARBA00023136"/>
    </source>
</evidence>
<dbReference type="EMBL" id="JABAIK010000021">
    <property type="protein sequence ID" value="NLS14477.1"/>
    <property type="molecule type" value="Genomic_DNA"/>
</dbReference>
<keyword evidence="9 10" id="KW-0472">Membrane</keyword>
<name>A0A7X8TTZ8_9VIBR</name>
<sequence>MNNLLIPLQTWWRSITPREQRLVGAGGGLALLGLLYWGLIAPLQSAVATAQQQKINEQQTLAWVEQKADEIVKLRASSGMAVSAQPLNQVVASTAGRYRIELVRVQPRDEMLQVWVQPAPFSQLIDWLAFLQETQGVSVEFLDIDRDAQSGVVKVARLQFKRG</sequence>
<keyword evidence="8 11" id="KW-1133">Transmembrane helix</keyword>
<keyword evidence="13" id="KW-1185">Reference proteome</keyword>
<dbReference type="GO" id="GO:0015628">
    <property type="term" value="P:protein secretion by the type II secretion system"/>
    <property type="evidence" value="ECO:0007669"/>
    <property type="project" value="InterPro"/>
</dbReference>
<evidence type="ECO:0000256" key="5">
    <source>
        <dbReference type="ARBA" id="ARBA00022519"/>
    </source>
</evidence>
<accession>A0A7X8TTZ8</accession>
<evidence type="ECO:0000256" key="11">
    <source>
        <dbReference type="SAM" id="Phobius"/>
    </source>
</evidence>
<dbReference type="Proteomes" id="UP000535589">
    <property type="component" value="Unassembled WGS sequence"/>
</dbReference>
<comment type="caution">
    <text evidence="12">The sequence shown here is derived from an EMBL/GenBank/DDBJ whole genome shotgun (WGS) entry which is preliminary data.</text>
</comment>
<reference evidence="12 13" key="1">
    <citation type="submission" date="2020-04" db="EMBL/GenBank/DDBJ databases">
        <title>Vibrio sp. SM6, a novel species isolated from seawater.</title>
        <authorList>
            <person name="Wang X."/>
        </authorList>
    </citation>
    <scope>NUCLEOTIDE SEQUENCE [LARGE SCALE GENOMIC DNA]</scope>
    <source>
        <strain evidence="12 13">SM6</strain>
    </source>
</reference>
<dbReference type="RefSeq" id="WP_168837572.1">
    <property type="nucleotide sequence ID" value="NZ_JABAIK010000021.1"/>
</dbReference>
<keyword evidence="6 11" id="KW-0812">Transmembrane</keyword>
<proteinExistence type="inferred from homology"/>
<keyword evidence="5 10" id="KW-0997">Cell inner membrane</keyword>
<evidence type="ECO:0000256" key="1">
    <source>
        <dbReference type="ARBA" id="ARBA00004377"/>
    </source>
</evidence>
<dbReference type="GO" id="GO:0015627">
    <property type="term" value="C:type II protein secretion system complex"/>
    <property type="evidence" value="ECO:0007669"/>
    <property type="project" value="InterPro"/>
</dbReference>
<comment type="function">
    <text evidence="10">Inner membrane component of the type II secretion system required for the energy-dependent secretion of extracellular factors such as proteases and toxins from the periplasm.</text>
</comment>
<dbReference type="AlphaFoldDB" id="A0A7X8TTZ8"/>
<dbReference type="InterPro" id="IPR023229">
    <property type="entry name" value="T2SS_M_periplasmic_sf"/>
</dbReference>
<evidence type="ECO:0000256" key="7">
    <source>
        <dbReference type="ARBA" id="ARBA00022927"/>
    </source>
</evidence>
<comment type="subcellular location">
    <subcellularLocation>
        <location evidence="1">Cell inner membrane</location>
        <topology evidence="1">Single-pass membrane protein</topology>
    </subcellularLocation>
</comment>
<evidence type="ECO:0000256" key="4">
    <source>
        <dbReference type="ARBA" id="ARBA00022475"/>
    </source>
</evidence>
<dbReference type="Pfam" id="PF04612">
    <property type="entry name" value="T2SSM"/>
    <property type="match status" value="1"/>
</dbReference>
<organism evidence="12 13">
    <name type="scientific">Vibrio agarilyticus</name>
    <dbReference type="NCBI Taxonomy" id="2726741"/>
    <lineage>
        <taxon>Bacteria</taxon>
        <taxon>Pseudomonadati</taxon>
        <taxon>Pseudomonadota</taxon>
        <taxon>Gammaproteobacteria</taxon>
        <taxon>Vibrionales</taxon>
        <taxon>Vibrionaceae</taxon>
        <taxon>Vibrio</taxon>
    </lineage>
</organism>
<dbReference type="GO" id="GO:0005886">
    <property type="term" value="C:plasma membrane"/>
    <property type="evidence" value="ECO:0007669"/>
    <property type="project" value="UniProtKB-SubCell"/>
</dbReference>
<keyword evidence="3 10" id="KW-0813">Transport</keyword>
<evidence type="ECO:0000256" key="6">
    <source>
        <dbReference type="ARBA" id="ARBA00022692"/>
    </source>
</evidence>
<keyword evidence="4 10" id="KW-1003">Cell membrane</keyword>
<evidence type="ECO:0000256" key="3">
    <source>
        <dbReference type="ARBA" id="ARBA00022448"/>
    </source>
</evidence>
<dbReference type="InterPro" id="IPR007690">
    <property type="entry name" value="T2SS_GspM"/>
</dbReference>
<evidence type="ECO:0000256" key="10">
    <source>
        <dbReference type="PIRNR" id="PIRNR006291"/>
    </source>
</evidence>
<evidence type="ECO:0000313" key="12">
    <source>
        <dbReference type="EMBL" id="NLS14477.1"/>
    </source>
</evidence>
<dbReference type="Gene3D" id="3.30.1360.100">
    <property type="entry name" value="General secretion pathway protein M, EpsM"/>
    <property type="match status" value="1"/>
</dbReference>
<dbReference type="PIRSF" id="PIRSF006291">
    <property type="entry name" value="GspM"/>
    <property type="match status" value="1"/>
</dbReference>
<keyword evidence="7 10" id="KW-0653">Protein transport</keyword>
<evidence type="ECO:0000256" key="8">
    <source>
        <dbReference type="ARBA" id="ARBA00022989"/>
    </source>
</evidence>
<feature type="transmembrane region" description="Helical" evidence="11">
    <location>
        <begin position="21"/>
        <end position="39"/>
    </location>
</feature>
<protein>
    <recommendedName>
        <fullName evidence="10">Type II secretion system protein M</fullName>
        <shortName evidence="10">T2SS protein M</shortName>
    </recommendedName>
    <alternativeName>
        <fullName evidence="10">General secretion pathway protein M</fullName>
    </alternativeName>
</protein>
<evidence type="ECO:0000313" key="13">
    <source>
        <dbReference type="Proteomes" id="UP000535589"/>
    </source>
</evidence>
<evidence type="ECO:0000256" key="2">
    <source>
        <dbReference type="ARBA" id="ARBA00010637"/>
    </source>
</evidence>